<evidence type="ECO:0000313" key="1">
    <source>
        <dbReference type="EMBL" id="ETK94939.1"/>
    </source>
</evidence>
<sequence length="63" mass="7215">MSASMISFKSSFSFRKNELGLWTKQFWWRQRQALNALNGDDDAVSLEVFTLTPSTSSKVHDDT</sequence>
<organism evidence="1">
    <name type="scientific">Phytophthora nicotianae</name>
    <name type="common">Potato buckeye rot agent</name>
    <name type="synonym">Phytophthora parasitica</name>
    <dbReference type="NCBI Taxonomy" id="4792"/>
    <lineage>
        <taxon>Eukaryota</taxon>
        <taxon>Sar</taxon>
        <taxon>Stramenopiles</taxon>
        <taxon>Oomycota</taxon>
        <taxon>Peronosporomycetes</taxon>
        <taxon>Peronosporales</taxon>
        <taxon>Peronosporaceae</taxon>
        <taxon>Phytophthora</taxon>
    </lineage>
</organism>
<dbReference type="EMBL" id="KI684473">
    <property type="protein sequence ID" value="ETK94939.1"/>
    <property type="molecule type" value="Genomic_DNA"/>
</dbReference>
<reference evidence="1" key="1">
    <citation type="submission" date="2013-11" db="EMBL/GenBank/DDBJ databases">
        <title>The Genome Sequence of Phytophthora parasitica CJ02B3.</title>
        <authorList>
            <consortium name="The Broad Institute Genomics Platform"/>
            <person name="Russ C."/>
            <person name="Tyler B."/>
            <person name="Panabieres F."/>
            <person name="Shan W."/>
            <person name="Tripathy S."/>
            <person name="Grunwald N."/>
            <person name="Machado M."/>
            <person name="Johnson C.S."/>
            <person name="Arredondo F."/>
            <person name="Hong C."/>
            <person name="Coffey M."/>
            <person name="Young S.K."/>
            <person name="Zeng Q."/>
            <person name="Gargeya S."/>
            <person name="Fitzgerald M."/>
            <person name="Abouelleil A."/>
            <person name="Alvarado L."/>
            <person name="Chapman S.B."/>
            <person name="Gainer-Dewar J."/>
            <person name="Goldberg J."/>
            <person name="Griggs A."/>
            <person name="Gujja S."/>
            <person name="Hansen M."/>
            <person name="Howarth C."/>
            <person name="Imamovic A."/>
            <person name="Ireland A."/>
            <person name="Larimer J."/>
            <person name="McCowan C."/>
            <person name="Murphy C."/>
            <person name="Pearson M."/>
            <person name="Poon T.W."/>
            <person name="Priest M."/>
            <person name="Roberts A."/>
            <person name="Saif S."/>
            <person name="Shea T."/>
            <person name="Sykes S."/>
            <person name="Wortman J."/>
            <person name="Nusbaum C."/>
            <person name="Birren B."/>
        </authorList>
    </citation>
    <scope>NUCLEOTIDE SEQUENCE [LARGE SCALE GENOMIC DNA]</scope>
    <source>
        <strain evidence="1">CJ02B3</strain>
    </source>
</reference>
<dbReference type="Proteomes" id="UP000054532">
    <property type="component" value="Unassembled WGS sequence"/>
</dbReference>
<evidence type="ECO:0000313" key="2">
    <source>
        <dbReference type="EMBL" id="ETM54619.1"/>
    </source>
</evidence>
<protein>
    <submittedName>
        <fullName evidence="1">Uncharacterized protein</fullName>
    </submittedName>
</protein>
<dbReference type="EMBL" id="KI690961">
    <property type="protein sequence ID" value="ETM54619.1"/>
    <property type="molecule type" value="Genomic_DNA"/>
</dbReference>
<accession>W2HIK6</accession>
<proteinExistence type="predicted"/>
<dbReference type="AlphaFoldDB" id="W2HIK6"/>
<dbReference type="Proteomes" id="UP000053236">
    <property type="component" value="Unassembled WGS sequence"/>
</dbReference>
<name>W2HIK6_PHYNI</name>
<gene>
    <name evidence="2" type="ORF">L914_02079</name>
    <name evidence="1" type="ORF">L915_02095</name>
</gene>
<dbReference type="VEuPathDB" id="FungiDB:PPTG_24548"/>
<reference evidence="2" key="2">
    <citation type="submission" date="2013-11" db="EMBL/GenBank/DDBJ databases">
        <title>The Genome Sequence of Phytophthora parasitica IAC_01/95.</title>
        <authorList>
            <consortium name="The Broad Institute Genomics Platform"/>
            <person name="Russ C."/>
            <person name="Tyler B."/>
            <person name="Panabieres F."/>
            <person name="Shan W."/>
            <person name="Tripathy S."/>
            <person name="Grunwald N."/>
            <person name="Machado M."/>
            <person name="Johnson C.S."/>
            <person name="Arredondo F."/>
            <person name="Hong C."/>
            <person name="Coffey M."/>
            <person name="Young S.K."/>
            <person name="Zeng Q."/>
            <person name="Gargeya S."/>
            <person name="Fitzgerald M."/>
            <person name="Abouelleil A."/>
            <person name="Alvarado L."/>
            <person name="Chapman S.B."/>
            <person name="Gainer-Dewar J."/>
            <person name="Goldberg J."/>
            <person name="Griggs A."/>
            <person name="Gujja S."/>
            <person name="Hansen M."/>
            <person name="Howarth C."/>
            <person name="Imamovic A."/>
            <person name="Ireland A."/>
            <person name="Larimer J."/>
            <person name="McCowan C."/>
            <person name="Murphy C."/>
            <person name="Pearson M."/>
            <person name="Poon T.W."/>
            <person name="Priest M."/>
            <person name="Roberts A."/>
            <person name="Saif S."/>
            <person name="Shea T."/>
            <person name="Sykes S."/>
            <person name="Wortman J."/>
            <person name="Nusbaum C."/>
            <person name="Birren B."/>
        </authorList>
    </citation>
    <scope>NUCLEOTIDE SEQUENCE [LARGE SCALE GENOMIC DNA]</scope>
    <source>
        <strain evidence="2">IAC_01/95</strain>
    </source>
</reference>